<dbReference type="InterPro" id="IPR009081">
    <property type="entry name" value="PP-bd_ACP"/>
</dbReference>
<dbReference type="SMART" id="SM00827">
    <property type="entry name" value="PKS_AT"/>
    <property type="match status" value="1"/>
</dbReference>
<dbReference type="InterPro" id="IPR020841">
    <property type="entry name" value="PKS_Beta-ketoAc_synthase_dom"/>
</dbReference>
<dbReference type="Pfam" id="PF00109">
    <property type="entry name" value="ketoacyl-synt"/>
    <property type="match status" value="1"/>
</dbReference>
<sequence length="3705" mass="397351">MQENQGLTLSGEHGAIAIVGIACRFPGVSDVQAFWRFLLESRSAIRLLSDDALRSAGVTPEVLADSAYVRANGSLDNALDFDAAFFGYAPEEAALLDPQQRIFLETCWHALEDAALANDKDERIGVYGGVGFNTYLVTHLSNDLRKWSGLDRWRAGIANDKDTATSRVAYKLDLDGPAVTVQSACSTSLVAVHLACQSILDGDCDVALAGGASVHFPLQQGYRHFADGIEARDGVCRPFARDAGGTVFSDGVGVVVLRRCADARAAGDRIYAVIRGSAVNNDGADKAGYTAPGERGQAEVIRMAHAVAGVSGDDIDYVEAHGTGTAVGDRIELRALDQAFGAAGSSGRRCLLGSVKGNLGHTDNAAGIAGLIKTALSLHHGVLPPTLNVSSETAALPTDGRFSICDRVAPWLRGTRARLAGVSSFGIGGTNAHVVLQEAPDTSGDAVCTGFNDAMQAMPLVAPHVDSLQRYLDVLVEAAHAAPSAGLPDLAYTLQRRRGRGRHRGVLLARRDGVRGDLSCLRTEGAEPAPDVAPGVIWAFAGECMPFAGAGATSYRNAPVFAANLDRLLGRLDARAAARVRQWLLGGHAHAADETRVHDARSAYLATFVHGYALAQHYLACGVAPRALLGEGIGELIAATVSGMFSPDDALELAQCCANRLAPSAATSATSADADGGAGRQRDVDEADAWRASPSWAAASLAEGLLDVETAHPAIPVASCVTGGWLTRNDARQPSHWAMRAHAPARLADTVLSALSGGAAILQRIGVGTAPDSPFARCLDALSSCTVIADGFDEAAGVRPLAELWTRGVDVDWTRLHRSRPRPTSAPGYPFKRTTLTYQAKPDVPRPEAGKNAHVAHLHWVRDSRRRVPARSSGRLLCVAATPLPDTLRDSLAAMGELDVWMHVPDGVAHDARRAASQCFDFTSVAAWRRAWAGQAAANVPASLIYFDGAGATALPFDTSLACALAFASAIAAGPTDAKQALRIHWISSGLTDAEGVSPSADRAAMWGPARVLPQETSGVVCRVYDVAGDSDGIEHDAGWRTAAALIAADADADGAFAVFAVRGARVYAPRIETMPGGFDEATATPGPVLRTGGTYLVTGGAGGIGRALAAWLASAYGARVLVCGRRAQTALDDWRAFCEQHPSVVYVQADVESDAQLARLGDGIDGGLHAIHGVFHCAGASGEGVLLTKNPDQAWRRCAAKVRGVQALCRVFAHVPLDFMVLASSVNAWLGGVGQAEYCSANAYLDAFARSRATPWRVLSIAWDTWLDTGMARALRGWCGARPALAGRSRDAGSVAAHVVLPRDAWLLREHRVDGVALLPGTAHIALLLRVAPDADLSDVALLAPVLAPDGAGVALSVSRADASRKLDVSDASGAVVCTAVATQPDELILDDVPARWIAACSDGRAAPCAVRLPARLSVGPRWSCLGEVRRCGGLYRVELRVDALDRDFDEWPMHPAVMDAALAPIQSCAATFSVPVAFGRIRAVASLAAARYSYVAIRDVAQEFVLADVCVTDAHDVPLLAMAGVRFAPLDERVLPALAIAGDALSHGLPASTALASLERLIDGCALESLIVAAAPVADLANRVEQRAQRFRTRIADRPNDDGLAESEREAMLRDIVARHLGLESVAADANFFALGGDSLSGLLVIESAQKAGFRMSLADLYRAPTIAQLAGLNAAAPPAGPARRAEPFALLSGDDRRRVPDAAVDAFPLSALQQGIVYYRSRYGDATIYRDVLWAELESRVAFEPALLEQAWSNCVERHPVLRTVIDASGYSEPMQIVYPAGDASVTVEALHGRTVRDWLAERTPAAHYPIGRAVHLFALPAGPVLHVLLLLDDALLDGWSATSLLAELVAHYGRLLDGDAPVRPAPPALTFHDYVRHERDVVARDDARAFWREHLKDCAPSRVTRNAPSAGDSPPDIVIREMPFGAAGSVDAVARAHGATPKVVLLAAYLRALSLWCGTLDVVVGLETHTRVETDGGAEVLGLHLNTVPLRHVFASMPVGGYLAALMRTEAQVIAHRHLPLSDIQRPWSVALFDNCFNYTHFRKLQAIADTGALGRALQLRGYFGEEKTHYPFKLWVDRDAATGAYRLYLAFDRARVAPEQADAFALQFDAILSAFARTPDANVLTIGVAPVTRLEMTPSRLAGAPVAVPELGDLFEPAWAAHAARIALREGDREYSYRTLAASVQVMARRLLDAGDARGAIVAIIVPRSFRWVVALLGVMKAGATAVLIDPRLPAVRIDAMLRASQPAFVIADELGAGCAFPSGRHVAPVDGVSDPDQVVLERWPSAGALPAYLIFTSGSTGEPKGVVGTRAGLSNRIAWQLKRYPLEPGDVCLAKTAASFVDVFCEVLGPLCAGALLVLPDDAECRDAGRIAELLQQHRITHLVVVPTLLESLLTQFELRPSRPRLALRRIAVSGEPLTRGLVRRVRALLPTVQCLNLYGSAEVAADVSAFALDACADSDDPGPGVPVGAPLDNLCLHVLDANLDPAPPGGEGELYVSGAALAHGYLGQPALTAERFMPNPWARERGDSRLFRTGDLARVGPHGVEIVGRRDRQIKVRGVRVDLDGVEACLERLPRVRRAAVIEQHGVLIAFLQCAPECDPDAWRQALRAQLSAEARPAQFWRLEQMPLTPTGKIDRAALRTTSARRLESAAATSLDDVEAALAGLWRELLPDADVTRDSRFDEAGGHSLLLLQLGGLIERRFGCRLSVAELLAAPTLADEAQLVRAQRTSAPAATPLVGDPAAEAVPFAPTPLQQAYWIARHQAGSDGGGSHLYQEWEIARLDADRLTHAWNRLIVRHGMLRARFDGDGQLSVQPARPYRIACRDLRDLDPARQAAVLLEWRERHAFAPLPLDGGPLFDLRVFRLSAEMDILVVKVDFLIADAWSLGMLARECATLYRDPDAALPALDISFRDVLEHRRRHADPAIRDAARRYWRERLASLPGMPALPVRNDADARLPVVRRRALTLDADAQRALAALAARVGVPASSLYLAAYVAVLQRWSERKAFSITLTWFDRPPVHPHVNRVAGDFTSVLWLEIDGAPAASFFAFARAVHARLLADLDHRDYGGVEVAREARHASATQDAMRYVFTHIPELDGGAASFASLGTERHRITRTAGVWIDNQVVGEGGLVRLHWDSVDERFAPGVIDDMFAAYRDLVIALTAAPDEVNAPSVRLPAAQRARRRATERESEPGEDYLSRFARRCREAPDAAAVIASDRTLTYGALWTRATRLAARLTREANGATCVALHMTPGWRYAVAALAVQLAGFAYVPLSLRWPRERVARVIDRYGIRYAFSDGADLPSRPDRPAVRTFHVPERDDEIDLGEFQPVFDSAALAYVMFTSGSSGEPKGVMMRRHAVANTLDDLRARLRLGAGDRVLGLSDPGFDLSVFDLFGTLSSGAALVMPDASARMEPGAWWALCVEHRVTIWNTAPALFELLVDYAKGKTARIGTLPLRWVMLSGDWIALHLPDALRELAPGARFLSLGGATEAGIWSVSFPVATVAPDWTRIPYGMPLRGQRCDIVDSFGLSCPDGVAGELTIAGASLSDGYWQRDDLTAQAFVVDALTGERRYRTGDFARYRADGVIELLGRIDSQVKIAGHRIECAEIEHVIGACGGVSRAVVVPVAGRAGVVELHAVLQADDALSTERIRLHCGERLPAYMVPRHWHRDMAIPLNDNGKLDRRVMRERIEAALMEAE</sequence>
<dbReference type="Gene3D" id="3.30.70.3290">
    <property type="match status" value="2"/>
</dbReference>
<dbReference type="InterPro" id="IPR045851">
    <property type="entry name" value="AMP-bd_C_sf"/>
</dbReference>
<evidence type="ECO:0000256" key="7">
    <source>
        <dbReference type="ARBA" id="ARBA00022737"/>
    </source>
</evidence>
<dbReference type="SMART" id="SM00826">
    <property type="entry name" value="PKS_DH"/>
    <property type="match status" value="1"/>
</dbReference>
<dbReference type="InterPro" id="IPR014030">
    <property type="entry name" value="Ketoacyl_synth_N"/>
</dbReference>
<feature type="active site" description="Proton acceptor; for dehydratase activity" evidence="9">
    <location>
        <position position="1312"/>
    </location>
</feature>
<dbReference type="InterPro" id="IPR006162">
    <property type="entry name" value="Ppantetheine_attach_site"/>
</dbReference>
<dbReference type="SUPFAM" id="SSF56801">
    <property type="entry name" value="Acetyl-CoA synthetase-like"/>
    <property type="match status" value="2"/>
</dbReference>
<dbReference type="Gene3D" id="3.40.47.10">
    <property type="match status" value="1"/>
</dbReference>
<dbReference type="PROSITE" id="PS50075">
    <property type="entry name" value="CARRIER"/>
    <property type="match status" value="2"/>
</dbReference>
<dbReference type="InterPro" id="IPR036291">
    <property type="entry name" value="NAD(P)-bd_dom_sf"/>
</dbReference>
<dbReference type="Gene3D" id="3.40.50.12780">
    <property type="entry name" value="N-terminal domain of ligase-like"/>
    <property type="match status" value="2"/>
</dbReference>
<dbReference type="PROSITE" id="PS52019">
    <property type="entry name" value="PKS_MFAS_DH"/>
    <property type="match status" value="1"/>
</dbReference>
<evidence type="ECO:0000313" key="13">
    <source>
        <dbReference type="EMBL" id="QPS47798.1"/>
    </source>
</evidence>
<dbReference type="Pfam" id="PF14765">
    <property type="entry name" value="PS-DH"/>
    <property type="match status" value="1"/>
</dbReference>
<dbReference type="InterPro" id="IPR013968">
    <property type="entry name" value="PKS_KR"/>
</dbReference>
<dbReference type="PROSITE" id="PS52004">
    <property type="entry name" value="KS3_2"/>
    <property type="match status" value="1"/>
</dbReference>
<dbReference type="Pfam" id="PF16197">
    <property type="entry name" value="KAsynt_C_assoc"/>
    <property type="match status" value="1"/>
</dbReference>
<evidence type="ECO:0000256" key="9">
    <source>
        <dbReference type="PROSITE-ProRule" id="PRU01363"/>
    </source>
</evidence>
<dbReference type="InterPro" id="IPR016039">
    <property type="entry name" value="Thiolase-like"/>
</dbReference>
<reference evidence="13 14" key="1">
    <citation type="submission" date="2020-12" db="EMBL/GenBank/DDBJ databases">
        <title>FDA dAtabase for Regulatory Grade micrObial Sequences (FDA-ARGOS): Supporting development and validation of Infectious Disease Dx tests.</title>
        <authorList>
            <person name="Nelson B."/>
            <person name="Plummer A."/>
            <person name="Tallon L."/>
            <person name="Sadzewicz L."/>
            <person name="Zhao X."/>
            <person name="Boylan J."/>
            <person name="Ott S."/>
            <person name="Bowen H."/>
            <person name="Vavikolanu K."/>
            <person name="Mehta A."/>
            <person name="Aluvathingal J."/>
            <person name="Nadendla S."/>
            <person name="Myers T."/>
            <person name="Yan Y."/>
            <person name="Sichtig H."/>
        </authorList>
    </citation>
    <scope>NUCLEOTIDE SEQUENCE [LARGE SCALE GENOMIC DNA]</scope>
    <source>
        <strain evidence="13 14">FDAARGOS_899</strain>
    </source>
</reference>
<dbReference type="InterPro" id="IPR014031">
    <property type="entry name" value="Ketoacyl_synth_C"/>
</dbReference>
<dbReference type="KEGG" id="bhg:I6G56_25815"/>
<evidence type="ECO:0000313" key="14">
    <source>
        <dbReference type="Proteomes" id="UP000594943"/>
    </source>
</evidence>
<dbReference type="Gene3D" id="3.40.366.10">
    <property type="entry name" value="Malonyl-Coenzyme A Acyl Carrier Protein, domain 2"/>
    <property type="match status" value="2"/>
</dbReference>
<dbReference type="Gene3D" id="3.30.559.30">
    <property type="entry name" value="Nonribosomal peptide synthetase, condensation domain"/>
    <property type="match status" value="2"/>
</dbReference>
<feature type="active site" description="Proton donor; for dehydratase activity" evidence="9">
    <location>
        <position position="1461"/>
    </location>
</feature>
<dbReference type="SUPFAM" id="SSF52777">
    <property type="entry name" value="CoA-dependent acyltransferases"/>
    <property type="match status" value="4"/>
</dbReference>
<dbReference type="SMART" id="SM00825">
    <property type="entry name" value="PKS_KS"/>
    <property type="match status" value="1"/>
</dbReference>
<keyword evidence="6" id="KW-0479">Metal-binding</keyword>
<dbReference type="InterPro" id="IPR014043">
    <property type="entry name" value="Acyl_transferase_dom"/>
</dbReference>
<dbReference type="Pfam" id="PF00501">
    <property type="entry name" value="AMP-binding"/>
    <property type="match status" value="2"/>
</dbReference>
<name>A0A7U4PB35_9BURK</name>
<evidence type="ECO:0000256" key="8">
    <source>
        <dbReference type="ARBA" id="ARBA00029443"/>
    </source>
</evidence>
<keyword evidence="3" id="KW-0597">Phosphoprotein</keyword>
<dbReference type="GO" id="GO:0043041">
    <property type="term" value="P:amino acid activation for nonribosomal peptide biosynthetic process"/>
    <property type="evidence" value="ECO:0007669"/>
    <property type="project" value="TreeGrafter"/>
</dbReference>
<dbReference type="PANTHER" id="PTHR45527:SF1">
    <property type="entry name" value="FATTY ACID SYNTHASE"/>
    <property type="match status" value="1"/>
</dbReference>
<dbReference type="InterPro" id="IPR049900">
    <property type="entry name" value="PKS_mFAS_DH"/>
</dbReference>
<keyword evidence="5" id="KW-0808">Transferase</keyword>
<dbReference type="GO" id="GO:0046872">
    <property type="term" value="F:metal ion binding"/>
    <property type="evidence" value="ECO:0007669"/>
    <property type="project" value="UniProtKB-KW"/>
</dbReference>
<dbReference type="NCBIfam" id="TIGR01733">
    <property type="entry name" value="AA-adenyl-dom"/>
    <property type="match status" value="2"/>
</dbReference>
<keyword evidence="4" id="KW-0436">Ligase</keyword>
<keyword evidence="2" id="KW-0596">Phosphopantetheine</keyword>
<feature type="domain" description="Ketosynthase family 3 (KS3)" evidence="11">
    <location>
        <begin position="13"/>
        <end position="438"/>
    </location>
</feature>
<evidence type="ECO:0000256" key="6">
    <source>
        <dbReference type="ARBA" id="ARBA00022723"/>
    </source>
</evidence>
<evidence type="ECO:0000259" key="12">
    <source>
        <dbReference type="PROSITE" id="PS52019"/>
    </source>
</evidence>
<evidence type="ECO:0000256" key="3">
    <source>
        <dbReference type="ARBA" id="ARBA00022553"/>
    </source>
</evidence>
<gene>
    <name evidence="13" type="ORF">I6G56_25815</name>
</gene>
<keyword evidence="7" id="KW-0677">Repeat</keyword>
<feature type="domain" description="Carrier" evidence="10">
    <location>
        <begin position="1606"/>
        <end position="1680"/>
    </location>
</feature>
<dbReference type="SUPFAM" id="SSF47336">
    <property type="entry name" value="ACP-like"/>
    <property type="match status" value="2"/>
</dbReference>
<dbReference type="GO" id="GO:0005737">
    <property type="term" value="C:cytoplasm"/>
    <property type="evidence" value="ECO:0007669"/>
    <property type="project" value="TreeGrafter"/>
</dbReference>
<dbReference type="SUPFAM" id="SSF53901">
    <property type="entry name" value="Thiolase-like"/>
    <property type="match status" value="1"/>
</dbReference>
<dbReference type="InterPro" id="IPR023213">
    <property type="entry name" value="CAT-like_dom_sf"/>
</dbReference>
<dbReference type="InterPro" id="IPR000873">
    <property type="entry name" value="AMP-dep_synth/lig_dom"/>
</dbReference>
<feature type="domain" description="PKS/mFAS DH" evidence="12">
    <location>
        <begin position="1277"/>
        <end position="1538"/>
    </location>
</feature>
<dbReference type="EMBL" id="CP065687">
    <property type="protein sequence ID" value="QPS47798.1"/>
    <property type="molecule type" value="Genomic_DNA"/>
</dbReference>
<dbReference type="CDD" id="cd19535">
    <property type="entry name" value="Cyc_NRPS"/>
    <property type="match status" value="1"/>
</dbReference>
<dbReference type="InterPro" id="IPR001242">
    <property type="entry name" value="Condensation_dom"/>
</dbReference>
<comment type="similarity">
    <text evidence="8">In the C-terminal section; belongs to the NRP synthetase family.</text>
</comment>
<dbReference type="Gene3D" id="3.30.559.10">
    <property type="entry name" value="Chloramphenicol acetyltransferase-like domain"/>
    <property type="match status" value="2"/>
</dbReference>
<dbReference type="InterPro" id="IPR036736">
    <property type="entry name" value="ACP-like_sf"/>
</dbReference>
<dbReference type="SUPFAM" id="SSF52151">
    <property type="entry name" value="FabD/lysophospholipase-like"/>
    <property type="match status" value="1"/>
</dbReference>
<dbReference type="Pfam" id="PF00550">
    <property type="entry name" value="PP-binding"/>
    <property type="match status" value="2"/>
</dbReference>
<dbReference type="Pfam" id="PF00668">
    <property type="entry name" value="Condensation"/>
    <property type="match status" value="2"/>
</dbReference>
<dbReference type="GO" id="GO:0004315">
    <property type="term" value="F:3-oxoacyl-[acyl-carrier-protein] synthase activity"/>
    <property type="evidence" value="ECO:0007669"/>
    <property type="project" value="InterPro"/>
</dbReference>
<dbReference type="CDD" id="cd00833">
    <property type="entry name" value="PKS"/>
    <property type="match status" value="1"/>
</dbReference>
<accession>A0A7U4PB35</accession>
<evidence type="ECO:0000256" key="1">
    <source>
        <dbReference type="ARBA" id="ARBA00001957"/>
    </source>
</evidence>
<dbReference type="CDD" id="cd05930">
    <property type="entry name" value="A_NRPS"/>
    <property type="match status" value="1"/>
</dbReference>
<feature type="domain" description="Carrier" evidence="10">
    <location>
        <begin position="2660"/>
        <end position="2735"/>
    </location>
</feature>
<evidence type="ECO:0000259" key="10">
    <source>
        <dbReference type="PROSITE" id="PS50075"/>
    </source>
</evidence>
<dbReference type="InterPro" id="IPR020845">
    <property type="entry name" value="AMP-binding_CS"/>
</dbReference>
<dbReference type="InterPro" id="IPR020806">
    <property type="entry name" value="PKS_PP-bd"/>
</dbReference>
<protein>
    <submittedName>
        <fullName evidence="13">Hybrid non-ribosomal peptide synthetase/type I polyketide synthase</fullName>
    </submittedName>
</protein>
<dbReference type="SMART" id="SM00822">
    <property type="entry name" value="PKS_KR"/>
    <property type="match status" value="1"/>
</dbReference>
<dbReference type="PROSITE" id="PS00606">
    <property type="entry name" value="KS3_1"/>
    <property type="match status" value="1"/>
</dbReference>
<dbReference type="InterPro" id="IPR032821">
    <property type="entry name" value="PKS_assoc"/>
</dbReference>
<dbReference type="SMART" id="SM00823">
    <property type="entry name" value="PKS_PP"/>
    <property type="match status" value="2"/>
</dbReference>
<dbReference type="PROSITE" id="PS00455">
    <property type="entry name" value="AMP_BINDING"/>
    <property type="match status" value="2"/>
</dbReference>
<accession>A0A7T2U8U7</accession>
<dbReference type="PANTHER" id="PTHR45527">
    <property type="entry name" value="NONRIBOSOMAL PEPTIDE SYNTHETASE"/>
    <property type="match status" value="1"/>
</dbReference>
<evidence type="ECO:0000256" key="4">
    <source>
        <dbReference type="ARBA" id="ARBA00022598"/>
    </source>
</evidence>
<dbReference type="Gene3D" id="3.30.300.30">
    <property type="match status" value="2"/>
</dbReference>
<feature type="region of interest" description="N-terminal hotdog fold" evidence="9">
    <location>
        <begin position="1277"/>
        <end position="1390"/>
    </location>
</feature>
<evidence type="ECO:0000256" key="5">
    <source>
        <dbReference type="ARBA" id="ARBA00022679"/>
    </source>
</evidence>
<dbReference type="Proteomes" id="UP000594943">
    <property type="component" value="Chromosome 2"/>
</dbReference>
<dbReference type="Gene3D" id="3.40.50.720">
    <property type="entry name" value="NAD(P)-binding Rossmann-like Domain"/>
    <property type="match status" value="1"/>
</dbReference>
<dbReference type="Pfam" id="PF08659">
    <property type="entry name" value="KR"/>
    <property type="match status" value="1"/>
</dbReference>
<dbReference type="PROSITE" id="PS00012">
    <property type="entry name" value="PHOSPHOPANTETHEINE"/>
    <property type="match status" value="2"/>
</dbReference>
<dbReference type="InterPro" id="IPR016035">
    <property type="entry name" value="Acyl_Trfase/lysoPLipase"/>
</dbReference>
<organism evidence="13 14">
    <name type="scientific">Burkholderia humptydooensis</name>
    <dbReference type="NCBI Taxonomy" id="430531"/>
    <lineage>
        <taxon>Bacteria</taxon>
        <taxon>Pseudomonadati</taxon>
        <taxon>Pseudomonadota</taxon>
        <taxon>Betaproteobacteria</taxon>
        <taxon>Burkholderiales</taxon>
        <taxon>Burkholderiaceae</taxon>
        <taxon>Burkholderia</taxon>
        <taxon>pseudomallei group</taxon>
    </lineage>
</organism>
<dbReference type="GO" id="GO:0006633">
    <property type="term" value="P:fatty acid biosynthetic process"/>
    <property type="evidence" value="ECO:0007669"/>
    <property type="project" value="InterPro"/>
</dbReference>
<dbReference type="InterPro" id="IPR042099">
    <property type="entry name" value="ANL_N_sf"/>
</dbReference>
<proteinExistence type="inferred from homology"/>
<evidence type="ECO:0000259" key="11">
    <source>
        <dbReference type="PROSITE" id="PS52004"/>
    </source>
</evidence>
<dbReference type="RefSeq" id="WP_006029581.1">
    <property type="nucleotide sequence ID" value="NZ_CP013382.1"/>
</dbReference>
<evidence type="ECO:0000256" key="2">
    <source>
        <dbReference type="ARBA" id="ARBA00022450"/>
    </source>
</evidence>
<feature type="region of interest" description="C-terminal hotdog fold" evidence="9">
    <location>
        <begin position="1404"/>
        <end position="1538"/>
    </location>
</feature>
<comment type="cofactor">
    <cofactor evidence="1">
        <name>pantetheine 4'-phosphate</name>
        <dbReference type="ChEBI" id="CHEBI:47942"/>
    </cofactor>
</comment>
<dbReference type="GO" id="GO:0031177">
    <property type="term" value="F:phosphopantetheine binding"/>
    <property type="evidence" value="ECO:0007669"/>
    <property type="project" value="InterPro"/>
</dbReference>
<dbReference type="SUPFAM" id="SSF51735">
    <property type="entry name" value="NAD(P)-binding Rossmann-fold domains"/>
    <property type="match status" value="1"/>
</dbReference>
<dbReference type="InterPro" id="IPR018201">
    <property type="entry name" value="Ketoacyl_synth_AS"/>
</dbReference>
<dbReference type="Gene3D" id="1.10.1200.10">
    <property type="entry name" value="ACP-like"/>
    <property type="match status" value="2"/>
</dbReference>
<dbReference type="InterPro" id="IPR057737">
    <property type="entry name" value="Condensation_MtbB-like"/>
</dbReference>
<dbReference type="GO" id="GO:0044550">
    <property type="term" value="P:secondary metabolite biosynthetic process"/>
    <property type="evidence" value="ECO:0007669"/>
    <property type="project" value="TreeGrafter"/>
</dbReference>
<dbReference type="Pfam" id="PF02801">
    <property type="entry name" value="Ketoacyl-synt_C"/>
    <property type="match status" value="1"/>
</dbReference>
<dbReference type="Gene3D" id="3.10.129.110">
    <property type="entry name" value="Polyketide synthase dehydratase"/>
    <property type="match status" value="1"/>
</dbReference>
<dbReference type="InterPro" id="IPR049551">
    <property type="entry name" value="PKS_DH_C"/>
</dbReference>
<dbReference type="InterPro" id="IPR010071">
    <property type="entry name" value="AA_adenyl_dom"/>
</dbReference>
<dbReference type="InterPro" id="IPR057326">
    <property type="entry name" value="KR_dom"/>
</dbReference>
<dbReference type="InterPro" id="IPR042104">
    <property type="entry name" value="PKS_dehydratase_sf"/>
</dbReference>
<dbReference type="InterPro" id="IPR001227">
    <property type="entry name" value="Ac_transferase_dom_sf"/>
</dbReference>
<dbReference type="InterPro" id="IPR020807">
    <property type="entry name" value="PKS_DH"/>
</dbReference>